<accession>A0A165ZWI2</accession>
<organism evidence="2 3">
    <name type="scientific">Methanobrevibacter filiformis</name>
    <dbReference type="NCBI Taxonomy" id="55758"/>
    <lineage>
        <taxon>Archaea</taxon>
        <taxon>Methanobacteriati</taxon>
        <taxon>Methanobacteriota</taxon>
        <taxon>Methanomada group</taxon>
        <taxon>Methanobacteria</taxon>
        <taxon>Methanobacteriales</taxon>
        <taxon>Methanobacteriaceae</taxon>
        <taxon>Methanobrevibacter</taxon>
    </lineage>
</organism>
<gene>
    <name evidence="2" type="ORF">MBFIL_14970</name>
</gene>
<dbReference type="EMBL" id="LWMT01000252">
    <property type="protein sequence ID" value="KZX11259.1"/>
    <property type="molecule type" value="Genomic_DNA"/>
</dbReference>
<dbReference type="Proteomes" id="UP000077066">
    <property type="component" value="Unassembled WGS sequence"/>
</dbReference>
<sequence>MKEFLKYEEKASRTELFVRIFYSIPVGIILYLYAILAGVCQVLLWIVILITGKRVESLSEVVADFLKYNIQVISYLNLITDERPGITPKDIKIFIEKYEDEY</sequence>
<dbReference type="RefSeq" id="WP_211261738.1">
    <property type="nucleotide sequence ID" value="NZ_LWMT01000252.1"/>
</dbReference>
<proteinExistence type="predicted"/>
<keyword evidence="3" id="KW-1185">Reference proteome</keyword>
<protein>
    <recommendedName>
        <fullName evidence="4">DUF4389 domain-containing protein</fullName>
    </recommendedName>
</protein>
<evidence type="ECO:0000313" key="2">
    <source>
        <dbReference type="EMBL" id="KZX11259.1"/>
    </source>
</evidence>
<evidence type="ECO:0000256" key="1">
    <source>
        <dbReference type="SAM" id="Phobius"/>
    </source>
</evidence>
<keyword evidence="1" id="KW-0812">Transmembrane</keyword>
<keyword evidence="1" id="KW-0472">Membrane</keyword>
<evidence type="ECO:0000313" key="3">
    <source>
        <dbReference type="Proteomes" id="UP000077066"/>
    </source>
</evidence>
<keyword evidence="1" id="KW-1133">Transmembrane helix</keyword>
<name>A0A165ZWI2_9EURY</name>
<dbReference type="AlphaFoldDB" id="A0A165ZWI2"/>
<dbReference type="InterPro" id="IPR025498">
    <property type="entry name" value="DUF4389"/>
</dbReference>
<evidence type="ECO:0008006" key="4">
    <source>
        <dbReference type="Google" id="ProtNLM"/>
    </source>
</evidence>
<dbReference type="Pfam" id="PF14333">
    <property type="entry name" value="DUF4389"/>
    <property type="match status" value="1"/>
</dbReference>
<feature type="transmembrane region" description="Helical" evidence="1">
    <location>
        <begin position="20"/>
        <end position="50"/>
    </location>
</feature>
<reference evidence="2 3" key="1">
    <citation type="submission" date="2016-04" db="EMBL/GenBank/DDBJ databases">
        <title>Genome sequence of Methanobrevibacter filiformis DSM 11501.</title>
        <authorList>
            <person name="Poehlein A."/>
            <person name="Seedorf H."/>
            <person name="Daniel R."/>
        </authorList>
    </citation>
    <scope>NUCLEOTIDE SEQUENCE [LARGE SCALE GENOMIC DNA]</scope>
    <source>
        <strain evidence="2 3">DSM 11501</strain>
    </source>
</reference>
<dbReference type="OrthoDB" id="121761at2157"/>
<comment type="caution">
    <text evidence="2">The sequence shown here is derived from an EMBL/GenBank/DDBJ whole genome shotgun (WGS) entry which is preliminary data.</text>
</comment>
<dbReference type="PATRIC" id="fig|55758.3.peg.1687"/>